<dbReference type="InterPro" id="IPR007627">
    <property type="entry name" value="RNA_pol_sigma70_r2"/>
</dbReference>
<dbReference type="InterPro" id="IPR013249">
    <property type="entry name" value="RNA_pol_sigma70_r4_t2"/>
</dbReference>
<proteinExistence type="inferred from homology"/>
<dbReference type="SUPFAM" id="SSF88946">
    <property type="entry name" value="Sigma2 domain of RNA polymerase sigma factors"/>
    <property type="match status" value="1"/>
</dbReference>
<protein>
    <submittedName>
        <fullName evidence="7">RNA polymerase sigma factor YlaC</fullName>
    </submittedName>
</protein>
<evidence type="ECO:0000256" key="1">
    <source>
        <dbReference type="ARBA" id="ARBA00010641"/>
    </source>
</evidence>
<keyword evidence="5" id="KW-0804">Transcription</keyword>
<sequence>MSTPSADDQRQFTLTYNETYTKVLAYLRRRSDADTAADLTAEVFVRAWRSREALWDAKHELAWLYGVARNVLLEFYRQRDHDQQGISALEGGASTQRTGGLPQVEHAAPDVTASVDSALDISRTLTSLTRSDQELLTLHAWEGLDAPQIAEVLGIAPGTARVHLHRARSRLAGALAGTPQTHYGSKATR</sequence>
<dbReference type="SMART" id="SM00421">
    <property type="entry name" value="HTH_LUXR"/>
    <property type="match status" value="1"/>
</dbReference>
<dbReference type="GO" id="GO:0003677">
    <property type="term" value="F:DNA binding"/>
    <property type="evidence" value="ECO:0007669"/>
    <property type="project" value="UniProtKB-KW"/>
</dbReference>
<dbReference type="InterPro" id="IPR036388">
    <property type="entry name" value="WH-like_DNA-bd_sf"/>
</dbReference>
<dbReference type="InterPro" id="IPR013324">
    <property type="entry name" value="RNA_pol_sigma_r3/r4-like"/>
</dbReference>
<keyword evidence="8" id="KW-1185">Reference proteome</keyword>
<dbReference type="GO" id="GO:0016987">
    <property type="term" value="F:sigma factor activity"/>
    <property type="evidence" value="ECO:0007669"/>
    <property type="project" value="UniProtKB-KW"/>
</dbReference>
<dbReference type="KEGG" id="cuo:CUROG_00335"/>
<evidence type="ECO:0000256" key="3">
    <source>
        <dbReference type="ARBA" id="ARBA00023082"/>
    </source>
</evidence>
<evidence type="ECO:0000313" key="8">
    <source>
        <dbReference type="Proteomes" id="UP000326711"/>
    </source>
</evidence>
<dbReference type="Proteomes" id="UP000326711">
    <property type="component" value="Chromosome"/>
</dbReference>
<dbReference type="Pfam" id="PF08281">
    <property type="entry name" value="Sigma70_r4_2"/>
    <property type="match status" value="1"/>
</dbReference>
<dbReference type="InterPro" id="IPR013325">
    <property type="entry name" value="RNA_pol_sigma_r2"/>
</dbReference>
<dbReference type="Gene3D" id="1.10.1740.10">
    <property type="match status" value="1"/>
</dbReference>
<dbReference type="PANTHER" id="PTHR43133">
    <property type="entry name" value="RNA POLYMERASE ECF-TYPE SIGMA FACTO"/>
    <property type="match status" value="1"/>
</dbReference>
<evidence type="ECO:0000259" key="6">
    <source>
        <dbReference type="SMART" id="SM00421"/>
    </source>
</evidence>
<reference evidence="8" key="1">
    <citation type="submission" date="2019-10" db="EMBL/GenBank/DDBJ databases">
        <title>Complete genome sequence of Corynebacterium urogenitalis DSM 108747, isolated from the genital tract of a cow.</title>
        <authorList>
            <person name="Ruckert C."/>
            <person name="Ballas P."/>
            <person name="Wagener K."/>
            <person name="Drillich M."/>
            <person name="Kaempfer P."/>
            <person name="Busse H.-J."/>
            <person name="Ehling-Schulz M."/>
        </authorList>
    </citation>
    <scope>NUCLEOTIDE SEQUENCE [LARGE SCALE GENOMIC DNA]</scope>
    <source>
        <strain evidence="8">LMM 1652</strain>
    </source>
</reference>
<dbReference type="Pfam" id="PF04542">
    <property type="entry name" value="Sigma70_r2"/>
    <property type="match status" value="1"/>
</dbReference>
<evidence type="ECO:0000256" key="2">
    <source>
        <dbReference type="ARBA" id="ARBA00023015"/>
    </source>
</evidence>
<dbReference type="InterPro" id="IPR014284">
    <property type="entry name" value="RNA_pol_sigma-70_dom"/>
</dbReference>
<dbReference type="RefSeq" id="WP_236640561.1">
    <property type="nucleotide sequence ID" value="NZ_CP045032.1"/>
</dbReference>
<dbReference type="PANTHER" id="PTHR43133:SF25">
    <property type="entry name" value="RNA POLYMERASE SIGMA FACTOR RFAY-RELATED"/>
    <property type="match status" value="1"/>
</dbReference>
<evidence type="ECO:0000313" key="7">
    <source>
        <dbReference type="EMBL" id="QFQ01473.1"/>
    </source>
</evidence>
<feature type="domain" description="HTH luxR-type" evidence="6">
    <location>
        <begin position="125"/>
        <end position="176"/>
    </location>
</feature>
<evidence type="ECO:0000256" key="4">
    <source>
        <dbReference type="ARBA" id="ARBA00023125"/>
    </source>
</evidence>
<name>A0A5J6Z736_9CORY</name>
<dbReference type="Gene3D" id="1.10.10.10">
    <property type="entry name" value="Winged helix-like DNA-binding domain superfamily/Winged helix DNA-binding domain"/>
    <property type="match status" value="1"/>
</dbReference>
<keyword evidence="3" id="KW-0731">Sigma factor</keyword>
<dbReference type="InterPro" id="IPR000792">
    <property type="entry name" value="Tscrpt_reg_LuxR_C"/>
</dbReference>
<dbReference type="SUPFAM" id="SSF88659">
    <property type="entry name" value="Sigma3 and sigma4 domains of RNA polymerase sigma factors"/>
    <property type="match status" value="1"/>
</dbReference>
<comment type="similarity">
    <text evidence="1">Belongs to the sigma-70 factor family. ECF subfamily.</text>
</comment>
<accession>A0A5J6Z736</accession>
<keyword evidence="2" id="KW-0805">Transcription regulation</keyword>
<dbReference type="InterPro" id="IPR039425">
    <property type="entry name" value="RNA_pol_sigma-70-like"/>
</dbReference>
<dbReference type="NCBIfam" id="TIGR02937">
    <property type="entry name" value="sigma70-ECF"/>
    <property type="match status" value="1"/>
</dbReference>
<gene>
    <name evidence="7" type="primary">ylaC</name>
    <name evidence="7" type="ORF">CUROG_00335</name>
</gene>
<keyword evidence="4" id="KW-0238">DNA-binding</keyword>
<evidence type="ECO:0000256" key="5">
    <source>
        <dbReference type="ARBA" id="ARBA00023163"/>
    </source>
</evidence>
<dbReference type="GO" id="GO:0006352">
    <property type="term" value="P:DNA-templated transcription initiation"/>
    <property type="evidence" value="ECO:0007669"/>
    <property type="project" value="InterPro"/>
</dbReference>
<dbReference type="EMBL" id="CP045032">
    <property type="protein sequence ID" value="QFQ01473.1"/>
    <property type="molecule type" value="Genomic_DNA"/>
</dbReference>
<organism evidence="7 8">
    <name type="scientific">Corynebacterium urogenitale</name>
    <dbReference type="NCBI Taxonomy" id="2487892"/>
    <lineage>
        <taxon>Bacteria</taxon>
        <taxon>Bacillati</taxon>
        <taxon>Actinomycetota</taxon>
        <taxon>Actinomycetes</taxon>
        <taxon>Mycobacteriales</taxon>
        <taxon>Corynebacteriaceae</taxon>
        <taxon>Corynebacterium</taxon>
    </lineage>
</organism>
<dbReference type="AlphaFoldDB" id="A0A5J6Z736"/>